<evidence type="ECO:0000313" key="8">
    <source>
        <dbReference type="Proteomes" id="UP000694545"/>
    </source>
</evidence>
<dbReference type="PANTHER" id="PTHR48081">
    <property type="entry name" value="AB HYDROLASE SUPERFAMILY PROTEIN C4A8.06C"/>
    <property type="match status" value="1"/>
</dbReference>
<feature type="active site" evidence="4">
    <location>
        <position position="339"/>
    </location>
</feature>
<feature type="active site" evidence="4 5">
    <location>
        <position position="189"/>
    </location>
</feature>
<reference evidence="7" key="1">
    <citation type="submission" date="2025-08" db="UniProtKB">
        <authorList>
            <consortium name="Ensembl"/>
        </authorList>
    </citation>
    <scope>IDENTIFICATION</scope>
</reference>
<comment type="similarity">
    <text evidence="1">Belongs to the 'GDXG' lipolytic enzyme family.</text>
</comment>
<dbReference type="Proteomes" id="UP000694545">
    <property type="component" value="Unplaced"/>
</dbReference>
<dbReference type="Ensembl" id="ENSVKKT00000025774.1">
    <property type="protein sequence ID" value="ENSVKKP00000025163.1"/>
    <property type="gene ID" value="ENSVKKG00000016542.1"/>
</dbReference>
<dbReference type="GO" id="GO:0016020">
    <property type="term" value="C:membrane"/>
    <property type="evidence" value="ECO:0007669"/>
    <property type="project" value="InterPro"/>
</dbReference>
<dbReference type="Pfam" id="PF07859">
    <property type="entry name" value="Abhydrolase_3"/>
    <property type="match status" value="2"/>
</dbReference>
<evidence type="ECO:0000256" key="1">
    <source>
        <dbReference type="ARBA" id="ARBA00010515"/>
    </source>
</evidence>
<evidence type="ECO:0000313" key="7">
    <source>
        <dbReference type="Ensembl" id="ENSVKKP00000025163.1"/>
    </source>
</evidence>
<name>A0A8D2LPR1_VARKO</name>
<feature type="domain" description="Alpha/beta hydrolase fold-3" evidence="6">
    <location>
        <begin position="310"/>
        <end position="372"/>
    </location>
</feature>
<evidence type="ECO:0000259" key="6">
    <source>
        <dbReference type="Pfam" id="PF07859"/>
    </source>
</evidence>
<evidence type="ECO:0000256" key="5">
    <source>
        <dbReference type="PROSITE-ProRule" id="PRU10038"/>
    </source>
</evidence>
<evidence type="ECO:0000256" key="4">
    <source>
        <dbReference type="PIRSR" id="PIRSR037251-1"/>
    </source>
</evidence>
<proteinExistence type="inferred from homology"/>
<dbReference type="GO" id="GO:0052689">
    <property type="term" value="F:carboxylic ester hydrolase activity"/>
    <property type="evidence" value="ECO:0007669"/>
    <property type="project" value="InterPro"/>
</dbReference>
<dbReference type="InterPro" id="IPR033140">
    <property type="entry name" value="Lipase_GDXG_put_SER_AS"/>
</dbReference>
<accession>A0A8D2LPR1</accession>
<feature type="active site" evidence="4">
    <location>
        <position position="369"/>
    </location>
</feature>
<organism evidence="7 8">
    <name type="scientific">Varanus komodoensis</name>
    <name type="common">Komodo dragon</name>
    <dbReference type="NCBI Taxonomy" id="61221"/>
    <lineage>
        <taxon>Eukaryota</taxon>
        <taxon>Metazoa</taxon>
        <taxon>Chordata</taxon>
        <taxon>Craniata</taxon>
        <taxon>Vertebrata</taxon>
        <taxon>Euteleostomi</taxon>
        <taxon>Lepidosauria</taxon>
        <taxon>Squamata</taxon>
        <taxon>Bifurcata</taxon>
        <taxon>Unidentata</taxon>
        <taxon>Episquamata</taxon>
        <taxon>Toxicofera</taxon>
        <taxon>Anguimorpha</taxon>
        <taxon>Paleoanguimorpha</taxon>
        <taxon>Varanoidea</taxon>
        <taxon>Varanidae</taxon>
        <taxon>Varanus</taxon>
    </lineage>
</organism>
<sequence length="399" mass="45063">MGGKSLCLLIAVVLIAYYLYSPIPENVEDRWKLMFISAAFRTVGHVATLAENLGLAHHMEILMMITSMELTAPVSDEKVTVMDTEFNGVPVRLYLPKGQPDSLRRAVIYIHGGGWCVGGSGKHECFFSLIWTSERLNAVIISVEYRLAPKYHFPVQFEDVKTVAKYFLQSSVLKQYNVDPSRVCIAGDSSGGNLAAAVAQQPDVKVKFKIQVLFYPALQTIDLDLPSYQDNENMPILPKSLMLRFFSEYFTTDIALNKAMEANQHVPPEQSHLFKFVNWSNWLPEQFKKGHVYTSPKHGNSELGQKYPGFLDPRAAPLLADDIKLRGLPLTYIVTCQYDVLRDDGLMYVSRLRKVGVPVVHDHVENAVHGALMFITSPFILNMGQRMTNNYIDWLDKNL</sequence>
<dbReference type="AlphaFoldDB" id="A0A8D2LPR1"/>
<dbReference type="PANTHER" id="PTHR48081:SF28">
    <property type="entry name" value="ALPHA_BETA HYDROLASE FOLD-3 DOMAIN-CONTAINING PROTEIN"/>
    <property type="match status" value="1"/>
</dbReference>
<dbReference type="Gene3D" id="3.40.50.1820">
    <property type="entry name" value="alpha/beta hydrolase"/>
    <property type="match status" value="1"/>
</dbReference>
<reference evidence="7" key="2">
    <citation type="submission" date="2025-09" db="UniProtKB">
        <authorList>
            <consortium name="Ensembl"/>
        </authorList>
    </citation>
    <scope>IDENTIFICATION</scope>
</reference>
<dbReference type="InterPro" id="IPR029058">
    <property type="entry name" value="AB_hydrolase_fold"/>
</dbReference>
<keyword evidence="8" id="KW-1185">Reference proteome</keyword>
<dbReference type="SUPFAM" id="SSF53474">
    <property type="entry name" value="alpha/beta-Hydrolases"/>
    <property type="match status" value="1"/>
</dbReference>
<feature type="domain" description="Alpha/beta hydrolase fold-3" evidence="6">
    <location>
        <begin position="107"/>
        <end position="251"/>
    </location>
</feature>
<dbReference type="PROSITE" id="PS01174">
    <property type="entry name" value="LIPASE_GDXG_SER"/>
    <property type="match status" value="1"/>
</dbReference>
<protein>
    <submittedName>
        <fullName evidence="7">Arylacetamide deacetylase</fullName>
    </submittedName>
</protein>
<keyword evidence="2" id="KW-0378">Hydrolase</keyword>
<dbReference type="PIRSF" id="PIRSF037251">
    <property type="entry name" value="Arylacetamide_deacetylase"/>
    <property type="match status" value="1"/>
</dbReference>
<dbReference type="InterPro" id="IPR050300">
    <property type="entry name" value="GDXG_lipolytic_enzyme"/>
</dbReference>
<dbReference type="InterPro" id="IPR017157">
    <property type="entry name" value="Arylacetamide_deacetylase"/>
</dbReference>
<dbReference type="OMA" id="WAYYIYI"/>
<evidence type="ECO:0000256" key="3">
    <source>
        <dbReference type="ARBA" id="ARBA00023157"/>
    </source>
</evidence>
<evidence type="ECO:0000256" key="2">
    <source>
        <dbReference type="ARBA" id="ARBA00022801"/>
    </source>
</evidence>
<keyword evidence="3" id="KW-1015">Disulfide bond</keyword>
<dbReference type="InterPro" id="IPR013094">
    <property type="entry name" value="AB_hydrolase_3"/>
</dbReference>